<keyword evidence="3" id="KW-1185">Reference proteome</keyword>
<dbReference type="InterPro" id="IPR036390">
    <property type="entry name" value="WH_DNA-bd_sf"/>
</dbReference>
<dbReference type="InterPro" id="IPR036388">
    <property type="entry name" value="WH-like_DNA-bd_sf"/>
</dbReference>
<dbReference type="GO" id="GO:0003677">
    <property type="term" value="F:DNA binding"/>
    <property type="evidence" value="ECO:0007669"/>
    <property type="project" value="UniProtKB-KW"/>
</dbReference>
<dbReference type="Gene3D" id="1.10.10.10">
    <property type="entry name" value="Winged helix-like DNA-binding domain superfamily/Winged helix DNA-binding domain"/>
    <property type="match status" value="1"/>
</dbReference>
<evidence type="ECO:0000313" key="2">
    <source>
        <dbReference type="EMBL" id="RKQ91134.1"/>
    </source>
</evidence>
<dbReference type="RefSeq" id="WP_121248487.1">
    <property type="nucleotide sequence ID" value="NZ_RBIL01000001.1"/>
</dbReference>
<feature type="domain" description="Transcription regulator PadR N-terminal" evidence="1">
    <location>
        <begin position="15"/>
        <end position="90"/>
    </location>
</feature>
<dbReference type="Proteomes" id="UP000278962">
    <property type="component" value="Unassembled WGS sequence"/>
</dbReference>
<proteinExistence type="predicted"/>
<name>A0A660LDS3_9ACTN</name>
<dbReference type="InterPro" id="IPR005149">
    <property type="entry name" value="Tscrpt_reg_PadR_N"/>
</dbReference>
<evidence type="ECO:0000259" key="1">
    <source>
        <dbReference type="Pfam" id="PF03551"/>
    </source>
</evidence>
<organism evidence="2 3">
    <name type="scientific">Solirubrobacter pauli</name>
    <dbReference type="NCBI Taxonomy" id="166793"/>
    <lineage>
        <taxon>Bacteria</taxon>
        <taxon>Bacillati</taxon>
        <taxon>Actinomycetota</taxon>
        <taxon>Thermoleophilia</taxon>
        <taxon>Solirubrobacterales</taxon>
        <taxon>Solirubrobacteraceae</taxon>
        <taxon>Solirubrobacter</taxon>
    </lineage>
</organism>
<keyword evidence="2" id="KW-0238">DNA-binding</keyword>
<comment type="caution">
    <text evidence="2">The sequence shown here is derived from an EMBL/GenBank/DDBJ whole genome shotgun (WGS) entry which is preliminary data.</text>
</comment>
<reference evidence="2 3" key="1">
    <citation type="submission" date="2018-10" db="EMBL/GenBank/DDBJ databases">
        <title>Genomic Encyclopedia of Archaeal and Bacterial Type Strains, Phase II (KMG-II): from individual species to whole genera.</title>
        <authorList>
            <person name="Goeker M."/>
        </authorList>
    </citation>
    <scope>NUCLEOTIDE SEQUENCE [LARGE SCALE GENOMIC DNA]</scope>
    <source>
        <strain evidence="2 3">DSM 14954</strain>
    </source>
</reference>
<sequence>MRRRPEQLATGEWAVLALVAEAPTHGFAVARALAPGGEVGRVWALRRPLVYRTLDVLADRALVRAAGTEPSESGPPRTVLEVTGAGRERVDAWLLEPVPHVRDARADLMLKLLYLDRAGRDATPLLHAQRERFEAIARELEAGEDEGFARTLAQWRLESTRAAIRFVEAVEPGR</sequence>
<dbReference type="AlphaFoldDB" id="A0A660LDS3"/>
<gene>
    <name evidence="2" type="ORF">C8N24_0952</name>
</gene>
<dbReference type="EMBL" id="RBIL01000001">
    <property type="protein sequence ID" value="RKQ91134.1"/>
    <property type="molecule type" value="Genomic_DNA"/>
</dbReference>
<dbReference type="OrthoDB" id="122286at2"/>
<protein>
    <submittedName>
        <fullName evidence="2">DNA-binding PadR family transcriptional regulator</fullName>
    </submittedName>
</protein>
<accession>A0A660LDS3</accession>
<evidence type="ECO:0000313" key="3">
    <source>
        <dbReference type="Proteomes" id="UP000278962"/>
    </source>
</evidence>
<dbReference type="SUPFAM" id="SSF46785">
    <property type="entry name" value="Winged helix' DNA-binding domain"/>
    <property type="match status" value="1"/>
</dbReference>
<dbReference type="Pfam" id="PF03551">
    <property type="entry name" value="PadR"/>
    <property type="match status" value="1"/>
</dbReference>